<dbReference type="PANTHER" id="PTHR33112">
    <property type="entry name" value="DOMAIN PROTEIN, PUTATIVE-RELATED"/>
    <property type="match status" value="1"/>
</dbReference>
<evidence type="ECO:0000259" key="2">
    <source>
        <dbReference type="Pfam" id="PF06985"/>
    </source>
</evidence>
<keyword evidence="4" id="KW-1185">Reference proteome</keyword>
<feature type="domain" description="Heterokaryon incompatibility" evidence="2">
    <location>
        <begin position="208"/>
        <end position="359"/>
    </location>
</feature>
<evidence type="ECO:0000313" key="4">
    <source>
        <dbReference type="Proteomes" id="UP000800093"/>
    </source>
</evidence>
<proteinExistence type="predicted"/>
<dbReference type="Pfam" id="PF06985">
    <property type="entry name" value="HET"/>
    <property type="match status" value="1"/>
</dbReference>
<feature type="region of interest" description="Disordered" evidence="1">
    <location>
        <begin position="1"/>
        <end position="25"/>
    </location>
</feature>
<dbReference type="OrthoDB" id="5125733at2759"/>
<name>A0A9P4N5Y7_9PLEO</name>
<comment type="caution">
    <text evidence="3">The sequence shown here is derived from an EMBL/GenBank/DDBJ whole genome shotgun (WGS) entry which is preliminary data.</text>
</comment>
<protein>
    <submittedName>
        <fullName evidence="3">HET-domain-containing protein</fullName>
    </submittedName>
</protein>
<dbReference type="AlphaFoldDB" id="A0A9P4N5Y7"/>
<organism evidence="3 4">
    <name type="scientific">Lojkania enalia</name>
    <dbReference type="NCBI Taxonomy" id="147567"/>
    <lineage>
        <taxon>Eukaryota</taxon>
        <taxon>Fungi</taxon>
        <taxon>Dikarya</taxon>
        <taxon>Ascomycota</taxon>
        <taxon>Pezizomycotina</taxon>
        <taxon>Dothideomycetes</taxon>
        <taxon>Pleosporomycetidae</taxon>
        <taxon>Pleosporales</taxon>
        <taxon>Pleosporales incertae sedis</taxon>
        <taxon>Lojkania</taxon>
    </lineage>
</organism>
<evidence type="ECO:0000256" key="1">
    <source>
        <dbReference type="SAM" id="MobiDB-lite"/>
    </source>
</evidence>
<sequence>MPLPKSLRQPIRRASTSSNSSRRNVCRQCNNLDPRGYASTVYHAESKKGPITSLTLVIDALSLERNKLPNEGGCRFCGVLIQALDAFFDGWRGNRGRVTVDLKEKGGIIVGVEGDGWKGELVEIYAGSASRAPWPTLGIGHHIPLNSGSDDTFNFARRCIQDCLTNPKHVACKTARKALNGTPKRLLDVGRITAPIRLIDAQGKTFQYATLSHCWGTGPILTTTKSNWKKLSSNIPFDALPPLFQDAVIITRQLGLRYIWIDSLCIIQDSTRDWETESSKMGSIYESSYITISATGSSNGGTRCLLDRRKPIKIDYQNTTRREFALRARKTTDHLPDIKTVEPAKPMGPLMARAWALQEHVLSTRILHYTTTELLFECKTSYRCECSPTRKSYPTTPALIPKAIAKQSKDHHALYDAWQRIVELYTKRELTVQNDKLPALSGIASKIKEATGSSYLAGLWKEHLASDLLWSSTPTSAGGEIRVLDAYRAPSFSWASLNTPISYYSPDEDERSTFNSIIKLLSSAIALSGLNPLGTVFDGAMVVRGPCISAVLSSQPKDGNWEYTLLIKGTSAIRISHDCMLVRHDMTDNGSKELEHTVRRAAHGDILAAFKAPVLCLSVARYEGWLSGLVLGRSERINGAWERLGTFSVGMEGFGKAEEKDVRLV</sequence>
<evidence type="ECO:0000313" key="3">
    <source>
        <dbReference type="EMBL" id="KAF2266743.1"/>
    </source>
</evidence>
<dbReference type="InterPro" id="IPR010730">
    <property type="entry name" value="HET"/>
</dbReference>
<accession>A0A9P4N5Y7</accession>
<reference evidence="4" key="1">
    <citation type="journal article" date="2020" name="Stud. Mycol.">
        <title>101 Dothideomycetes genomes: A test case for predicting lifestyles and emergence of pathogens.</title>
        <authorList>
            <person name="Haridas S."/>
            <person name="Albert R."/>
            <person name="Binder M."/>
            <person name="Bloem J."/>
            <person name="LaButti K."/>
            <person name="Salamov A."/>
            <person name="Andreopoulos B."/>
            <person name="Baker S."/>
            <person name="Barry K."/>
            <person name="Bills G."/>
            <person name="Bluhm B."/>
            <person name="Cannon C."/>
            <person name="Castanera R."/>
            <person name="Culley D."/>
            <person name="Daum C."/>
            <person name="Ezra D."/>
            <person name="Gonzalez J."/>
            <person name="Henrissat B."/>
            <person name="Kuo A."/>
            <person name="Liang C."/>
            <person name="Lipzen A."/>
            <person name="Lutzoni F."/>
            <person name="Magnuson J."/>
            <person name="Mondo S."/>
            <person name="Nolan M."/>
            <person name="Ohm R."/>
            <person name="Pangilinan J."/>
            <person name="Park H.-J."/>
            <person name="Ramirez L."/>
            <person name="Alfaro M."/>
            <person name="Sun H."/>
            <person name="Tritt A."/>
            <person name="Yoshinaga Y."/>
            <person name="Zwiers L.-H."/>
            <person name="Turgeon B."/>
            <person name="Goodwin S."/>
            <person name="Spatafora J."/>
            <person name="Crous P."/>
            <person name="Grigoriev I."/>
        </authorList>
    </citation>
    <scope>NUCLEOTIDE SEQUENCE [LARGE SCALE GENOMIC DNA]</scope>
    <source>
        <strain evidence="4">CBS 304.66</strain>
    </source>
</reference>
<dbReference type="PANTHER" id="PTHR33112:SF9">
    <property type="entry name" value="HETEROKARYON INCOMPATIBILITY DOMAIN-CONTAINING PROTEIN"/>
    <property type="match status" value="1"/>
</dbReference>
<dbReference type="Proteomes" id="UP000800093">
    <property type="component" value="Unassembled WGS sequence"/>
</dbReference>
<feature type="compositionally biased region" description="Low complexity" evidence="1">
    <location>
        <begin position="12"/>
        <end position="25"/>
    </location>
</feature>
<dbReference type="EMBL" id="ML986596">
    <property type="protein sequence ID" value="KAF2266743.1"/>
    <property type="molecule type" value="Genomic_DNA"/>
</dbReference>
<gene>
    <name evidence="3" type="ORF">CC78DRAFT_566790</name>
</gene>